<keyword evidence="2" id="KW-1185">Reference proteome</keyword>
<proteinExistence type="predicted"/>
<accession>A9WMN5</accession>
<organism evidence="1 2">
    <name type="scientific">Renibacterium salmoninarum (strain ATCC 33209 / DSM 20767 / JCM 11484 / NBRC 15589 / NCIMB 2235)</name>
    <dbReference type="NCBI Taxonomy" id="288705"/>
    <lineage>
        <taxon>Bacteria</taxon>
        <taxon>Bacillati</taxon>
        <taxon>Actinomycetota</taxon>
        <taxon>Actinomycetes</taxon>
        <taxon>Micrococcales</taxon>
        <taxon>Micrococcaceae</taxon>
        <taxon>Renibacterium</taxon>
    </lineage>
</organism>
<gene>
    <name evidence="1" type="ordered locus">RSal33209_1627</name>
</gene>
<dbReference type="Proteomes" id="UP000002007">
    <property type="component" value="Chromosome"/>
</dbReference>
<name>A9WMN5_RENSM</name>
<dbReference type="KEGG" id="rsa:RSal33209_1627"/>
<sequence length="137" mass="15165">MAYGLQFSGAIRQIGSDWILLSEGSQSVVVLLPNIMAIEGLGAETLTASSLVRQNFRTLSSALRLLARDRAMVTIYLMVSDESRRRFHAVIDRVGEDHCDIAVVRDGEVRRQREVLVRKTIPFGAILAIASPLEARN</sequence>
<dbReference type="HOGENOM" id="CLU_118533_1_0_11"/>
<evidence type="ECO:0000313" key="2">
    <source>
        <dbReference type="Proteomes" id="UP000002007"/>
    </source>
</evidence>
<dbReference type="AlphaFoldDB" id="A9WMN5"/>
<dbReference type="EMBL" id="CP000910">
    <property type="protein sequence ID" value="ABY23363.1"/>
    <property type="molecule type" value="Genomic_DNA"/>
</dbReference>
<reference evidence="2" key="1">
    <citation type="journal article" date="2008" name="J. Bacteriol.">
        <title>Genome sequence of the fish pathogen Renibacterium salmoninarum suggests reductive evolution away from an environmental Arthrobacter ancestor.</title>
        <authorList>
            <person name="Wiens G.D."/>
            <person name="Rockey D.D."/>
            <person name="Wu Z."/>
            <person name="Chang J."/>
            <person name="Levy R."/>
            <person name="Crane S."/>
            <person name="Chen D.S."/>
            <person name="Capri G.R."/>
            <person name="Burnett J.R."/>
            <person name="Sudheesh P.S."/>
            <person name="Schipma M.J."/>
            <person name="Burd H."/>
            <person name="Bhattacharyya A."/>
            <person name="Rhodes L.D."/>
            <person name="Kaul R."/>
            <person name="Strom M.S."/>
        </authorList>
    </citation>
    <scope>NUCLEOTIDE SEQUENCE [LARGE SCALE GENOMIC DNA]</scope>
    <source>
        <strain evidence="2">ATCC 33209 / DSM 20767 / JCM 11484 / NBRC 15589 / NCIMB 2235</strain>
    </source>
</reference>
<protein>
    <submittedName>
        <fullName evidence="1">Uncharacterized protein</fullName>
    </submittedName>
</protein>
<evidence type="ECO:0000313" key="1">
    <source>
        <dbReference type="EMBL" id="ABY23363.1"/>
    </source>
</evidence>